<evidence type="ECO:0000256" key="8">
    <source>
        <dbReference type="ARBA" id="ARBA00022723"/>
    </source>
</evidence>
<evidence type="ECO:0000259" key="13">
    <source>
        <dbReference type="PROSITE" id="PS50076"/>
    </source>
</evidence>
<evidence type="ECO:0000256" key="12">
    <source>
        <dbReference type="SAM" id="MobiDB-lite"/>
    </source>
</evidence>
<comment type="function">
    <text evidence="1">Required for the first step of diphthamide biosynthesis, the transfer of 3-amino-3-carboxypropyl from S-adenosyl-L-methionine to a histidine residue. Diphthamide is a post-translational modification of histidine which occurs in elongation factor 2.</text>
</comment>
<dbReference type="InterPro" id="IPR036869">
    <property type="entry name" value="J_dom_sf"/>
</dbReference>
<organism evidence="15 16">
    <name type="scientific">Claviceps africana</name>
    <dbReference type="NCBI Taxonomy" id="83212"/>
    <lineage>
        <taxon>Eukaryota</taxon>
        <taxon>Fungi</taxon>
        <taxon>Dikarya</taxon>
        <taxon>Ascomycota</taxon>
        <taxon>Pezizomycotina</taxon>
        <taxon>Sordariomycetes</taxon>
        <taxon>Hypocreomycetidae</taxon>
        <taxon>Hypocreales</taxon>
        <taxon>Clavicipitaceae</taxon>
        <taxon>Claviceps</taxon>
    </lineage>
</organism>
<dbReference type="PROSITE" id="PS50076">
    <property type="entry name" value="DNAJ_2"/>
    <property type="match status" value="1"/>
</dbReference>
<comment type="caution">
    <text evidence="15">The sequence shown here is derived from an EMBL/GenBank/DDBJ whole genome shotgun (WGS) entry which is preliminary data.</text>
</comment>
<gene>
    <name evidence="15" type="ORF">E4U42_003337</name>
</gene>
<dbReference type="GO" id="GO:0046872">
    <property type="term" value="F:metal ion binding"/>
    <property type="evidence" value="ECO:0007669"/>
    <property type="project" value="UniProtKB-KW"/>
</dbReference>
<evidence type="ECO:0000259" key="14">
    <source>
        <dbReference type="PROSITE" id="PS51074"/>
    </source>
</evidence>
<accession>A0A8K0J7J4</accession>
<dbReference type="Pfam" id="PF00226">
    <property type="entry name" value="DnaJ"/>
    <property type="match status" value="1"/>
</dbReference>
<dbReference type="InterPro" id="IPR044248">
    <property type="entry name" value="DPH3/4-like"/>
</dbReference>
<keyword evidence="16" id="KW-1185">Reference proteome</keyword>
<dbReference type="EMBL" id="SRPY01000270">
    <property type="protein sequence ID" value="KAG5926420.1"/>
    <property type="molecule type" value="Genomic_DNA"/>
</dbReference>
<evidence type="ECO:0000256" key="9">
    <source>
        <dbReference type="ARBA" id="ARBA00022833"/>
    </source>
</evidence>
<comment type="subcellular location">
    <subcellularLocation>
        <location evidence="3">Cytoplasm</location>
    </subcellularLocation>
    <subcellularLocation>
        <location evidence="2">Nucleus</location>
    </subcellularLocation>
</comment>
<evidence type="ECO:0000256" key="10">
    <source>
        <dbReference type="ARBA" id="ARBA00023004"/>
    </source>
</evidence>
<dbReference type="OrthoDB" id="18529at2759"/>
<keyword evidence="7" id="KW-0963">Cytoplasm</keyword>
<protein>
    <recommendedName>
        <fullName evidence="6">Diphthamide biosynthesis protein 4</fullName>
    </recommendedName>
</protein>
<dbReference type="SUPFAM" id="SSF144217">
    <property type="entry name" value="CSL zinc finger"/>
    <property type="match status" value="1"/>
</dbReference>
<dbReference type="UniPathway" id="UPA00559"/>
<dbReference type="CDD" id="cd06257">
    <property type="entry name" value="DnaJ"/>
    <property type="match status" value="1"/>
</dbReference>
<evidence type="ECO:0000313" key="15">
    <source>
        <dbReference type="EMBL" id="KAG5926420.1"/>
    </source>
</evidence>
<dbReference type="InterPro" id="IPR036671">
    <property type="entry name" value="DPH_MB_sf"/>
</dbReference>
<comment type="pathway">
    <text evidence="4">Protein modification; peptidyl-diphthamide biosynthesis.</text>
</comment>
<keyword evidence="9" id="KW-0862">Zinc</keyword>
<evidence type="ECO:0000313" key="16">
    <source>
        <dbReference type="Proteomes" id="UP000811619"/>
    </source>
</evidence>
<evidence type="ECO:0000256" key="4">
    <source>
        <dbReference type="ARBA" id="ARBA00005156"/>
    </source>
</evidence>
<reference evidence="15" key="1">
    <citation type="journal article" date="2020" name="bioRxiv">
        <title>Whole genome comparisons of ergot fungi reveals the divergence and evolution of species within the genus Claviceps are the result of varying mechanisms driving genome evolution and host range expansion.</title>
        <authorList>
            <person name="Wyka S.A."/>
            <person name="Mondo S.J."/>
            <person name="Liu M."/>
            <person name="Dettman J."/>
            <person name="Nalam V."/>
            <person name="Broders K.D."/>
        </authorList>
    </citation>
    <scope>NUCLEOTIDE SEQUENCE</scope>
    <source>
        <strain evidence="15">CCC 489</strain>
    </source>
</reference>
<dbReference type="Pfam" id="PF05207">
    <property type="entry name" value="Zn_ribbon_CSL"/>
    <property type="match status" value="1"/>
</dbReference>
<name>A0A8K0J7J4_9HYPO</name>
<evidence type="ECO:0000256" key="5">
    <source>
        <dbReference type="ARBA" id="ARBA00006169"/>
    </source>
</evidence>
<dbReference type="InterPro" id="IPR007872">
    <property type="entry name" value="DPH_MB_dom"/>
</dbReference>
<evidence type="ECO:0000256" key="3">
    <source>
        <dbReference type="ARBA" id="ARBA00004496"/>
    </source>
</evidence>
<dbReference type="SMART" id="SM00271">
    <property type="entry name" value="DnaJ"/>
    <property type="match status" value="1"/>
</dbReference>
<dbReference type="GO" id="GO:0017183">
    <property type="term" value="P:protein histidyl modification to diphthamide"/>
    <property type="evidence" value="ECO:0007669"/>
    <property type="project" value="UniProtKB-UniPathway"/>
</dbReference>
<dbReference type="SUPFAM" id="SSF46565">
    <property type="entry name" value="Chaperone J-domain"/>
    <property type="match status" value="1"/>
</dbReference>
<keyword evidence="11" id="KW-0539">Nucleus</keyword>
<dbReference type="Gene3D" id="1.10.287.110">
    <property type="entry name" value="DnaJ domain"/>
    <property type="match status" value="1"/>
</dbReference>
<feature type="domain" description="DPH-type MB" evidence="14">
    <location>
        <begin position="110"/>
        <end position="172"/>
    </location>
</feature>
<dbReference type="Proteomes" id="UP000811619">
    <property type="component" value="Unassembled WGS sequence"/>
</dbReference>
<comment type="similarity">
    <text evidence="5">Belongs to the DPH4 family.</text>
</comment>
<sequence length="190" mass="21027">MTAQNPTHYTILGLSPSILDGSQDHPTLLKKAYRRALLRHHPDKNPSSPSPPDPCHAHPDSKTGPGVYTVDQIATAFAVLSSPGRRAEYDARLRQLQALTRPAGPKFQTGVENVDLDDLAFDEETERWYRSCRCGNDRGYLFGEDDLVEVEDEGALLVGCQDCSLWLRVHFSVVDDTADPAVIGEIIERS</sequence>
<evidence type="ECO:0000256" key="2">
    <source>
        <dbReference type="ARBA" id="ARBA00004123"/>
    </source>
</evidence>
<keyword evidence="8" id="KW-0479">Metal-binding</keyword>
<feature type="domain" description="J" evidence="13">
    <location>
        <begin position="7"/>
        <end position="93"/>
    </location>
</feature>
<dbReference type="PROSITE" id="PS51074">
    <property type="entry name" value="DPH_MB"/>
    <property type="match status" value="1"/>
</dbReference>
<evidence type="ECO:0000256" key="7">
    <source>
        <dbReference type="ARBA" id="ARBA00022490"/>
    </source>
</evidence>
<evidence type="ECO:0000256" key="1">
    <source>
        <dbReference type="ARBA" id="ARBA00003474"/>
    </source>
</evidence>
<keyword evidence="10" id="KW-0408">Iron</keyword>
<dbReference type="AlphaFoldDB" id="A0A8K0J7J4"/>
<dbReference type="InterPro" id="IPR001623">
    <property type="entry name" value="DnaJ_domain"/>
</dbReference>
<dbReference type="GO" id="GO:0005634">
    <property type="term" value="C:nucleus"/>
    <property type="evidence" value="ECO:0007669"/>
    <property type="project" value="UniProtKB-SubCell"/>
</dbReference>
<evidence type="ECO:0000256" key="6">
    <source>
        <dbReference type="ARBA" id="ARBA00021797"/>
    </source>
</evidence>
<dbReference type="PANTHER" id="PTHR21454">
    <property type="entry name" value="DPH3 HOMOLOG-RELATED"/>
    <property type="match status" value="1"/>
</dbReference>
<dbReference type="PANTHER" id="PTHR21454:SF46">
    <property type="entry name" value="DIPHTHAMIDE BIOSYNTHESIS PROTEIN 4"/>
    <property type="match status" value="1"/>
</dbReference>
<dbReference type="Gene3D" id="3.10.660.10">
    <property type="entry name" value="DPH Zinc finger"/>
    <property type="match status" value="1"/>
</dbReference>
<dbReference type="GO" id="GO:0005737">
    <property type="term" value="C:cytoplasm"/>
    <property type="evidence" value="ECO:0007669"/>
    <property type="project" value="UniProtKB-SubCell"/>
</dbReference>
<evidence type="ECO:0000256" key="11">
    <source>
        <dbReference type="ARBA" id="ARBA00023242"/>
    </source>
</evidence>
<feature type="region of interest" description="Disordered" evidence="12">
    <location>
        <begin position="40"/>
        <end position="65"/>
    </location>
</feature>
<proteinExistence type="inferred from homology"/>